<dbReference type="EMBL" id="JADBJN010000041">
    <property type="protein sequence ID" value="KAG5666173.1"/>
    <property type="molecule type" value="Genomic_DNA"/>
</dbReference>
<dbReference type="Pfam" id="PF00010">
    <property type="entry name" value="HLH"/>
    <property type="match status" value="1"/>
</dbReference>
<dbReference type="GO" id="GO:0016360">
    <property type="term" value="P:sensory organ precursor cell fate determination"/>
    <property type="evidence" value="ECO:0007669"/>
    <property type="project" value="UniProtKB-ARBA"/>
</dbReference>
<organism evidence="10 11">
    <name type="scientific">Polypedilum vanderplanki</name>
    <name type="common">Sleeping chironomid midge</name>
    <dbReference type="NCBI Taxonomy" id="319348"/>
    <lineage>
        <taxon>Eukaryota</taxon>
        <taxon>Metazoa</taxon>
        <taxon>Ecdysozoa</taxon>
        <taxon>Arthropoda</taxon>
        <taxon>Hexapoda</taxon>
        <taxon>Insecta</taxon>
        <taxon>Pterygota</taxon>
        <taxon>Neoptera</taxon>
        <taxon>Endopterygota</taxon>
        <taxon>Diptera</taxon>
        <taxon>Nematocera</taxon>
        <taxon>Chironomoidea</taxon>
        <taxon>Chironomidae</taxon>
        <taxon>Chironominae</taxon>
        <taxon>Polypedilum</taxon>
        <taxon>Polypedilum</taxon>
    </lineage>
</organism>
<evidence type="ECO:0000256" key="1">
    <source>
        <dbReference type="ARBA" id="ARBA00004123"/>
    </source>
</evidence>
<dbReference type="FunFam" id="4.10.280.10:FF:000025">
    <property type="entry name" value="protein atonal homolog 7"/>
    <property type="match status" value="1"/>
</dbReference>
<sequence>MLSDLYHHHFYYNPSNLFQVHKSNQPQVDGTIFCEISDENLSPNHLKSDLNSGNFQLTKSIPTNSFAFPINEGWQTPNSMSDSLRSSSPEFISLSAPKYLPINLDVQNHPHITIPIKNECHSDSELSTSSHEISPIIIQAKQETKGARKRRSNQISPQIKKKRRLAANERERRRMQHLNDAFDRLRQYLPSLGNDRQLSKHETLQMAQSYISALCELLE</sequence>
<evidence type="ECO:0000256" key="6">
    <source>
        <dbReference type="ARBA" id="ARBA00023163"/>
    </source>
</evidence>
<keyword evidence="4" id="KW-0524">Neurogenesis</keyword>
<dbReference type="GO" id="GO:0000981">
    <property type="term" value="F:DNA-binding transcription factor activity, RNA polymerase II-specific"/>
    <property type="evidence" value="ECO:0007669"/>
    <property type="project" value="TreeGrafter"/>
</dbReference>
<proteinExistence type="predicted"/>
<evidence type="ECO:0000259" key="9">
    <source>
        <dbReference type="PROSITE" id="PS50888"/>
    </source>
</evidence>
<reference evidence="10" key="1">
    <citation type="submission" date="2021-03" db="EMBL/GenBank/DDBJ databases">
        <title>Chromosome level genome of the anhydrobiotic midge Polypedilum vanderplanki.</title>
        <authorList>
            <person name="Yoshida Y."/>
            <person name="Kikawada T."/>
            <person name="Gusev O."/>
        </authorList>
    </citation>
    <scope>NUCLEOTIDE SEQUENCE</scope>
    <source>
        <strain evidence="10">NIAS01</strain>
        <tissue evidence="10">Whole body or cell culture</tissue>
    </source>
</reference>
<dbReference type="PANTHER" id="PTHR19290">
    <property type="entry name" value="BASIC HELIX-LOOP-HELIX PROTEIN NEUROGENIN-RELATED"/>
    <property type="match status" value="1"/>
</dbReference>
<dbReference type="SUPFAM" id="SSF47459">
    <property type="entry name" value="HLH, helix-loop-helix DNA-binding domain"/>
    <property type="match status" value="1"/>
</dbReference>
<dbReference type="InterPro" id="IPR050359">
    <property type="entry name" value="bHLH_transcription_factors"/>
</dbReference>
<evidence type="ECO:0000256" key="8">
    <source>
        <dbReference type="SAM" id="MobiDB-lite"/>
    </source>
</evidence>
<name>A0A9J6B8Z3_POLVA</name>
<dbReference type="InterPro" id="IPR036638">
    <property type="entry name" value="HLH_DNA-bd_sf"/>
</dbReference>
<dbReference type="Gene3D" id="4.10.280.10">
    <property type="entry name" value="Helix-loop-helix DNA-binding domain"/>
    <property type="match status" value="1"/>
</dbReference>
<accession>A0A9J6B8Z3</accession>
<evidence type="ECO:0000256" key="7">
    <source>
        <dbReference type="ARBA" id="ARBA00023242"/>
    </source>
</evidence>
<dbReference type="InterPro" id="IPR011598">
    <property type="entry name" value="bHLH_dom"/>
</dbReference>
<dbReference type="SMART" id="SM00353">
    <property type="entry name" value="HLH"/>
    <property type="match status" value="1"/>
</dbReference>
<dbReference type="GO" id="GO:0070888">
    <property type="term" value="F:E-box binding"/>
    <property type="evidence" value="ECO:0007669"/>
    <property type="project" value="TreeGrafter"/>
</dbReference>
<keyword evidence="11" id="KW-1185">Reference proteome</keyword>
<feature type="domain" description="BHLH" evidence="9">
    <location>
        <begin position="162"/>
        <end position="214"/>
    </location>
</feature>
<dbReference type="GO" id="GO:0061564">
    <property type="term" value="P:axon development"/>
    <property type="evidence" value="ECO:0007669"/>
    <property type="project" value="TreeGrafter"/>
</dbReference>
<keyword evidence="3" id="KW-0221">Differentiation</keyword>
<dbReference type="AlphaFoldDB" id="A0A9J6B8Z3"/>
<gene>
    <name evidence="10" type="ORF">PVAND_017694</name>
</gene>
<comment type="caution">
    <text evidence="10">The sequence shown here is derived from an EMBL/GenBank/DDBJ whole genome shotgun (WGS) entry which is preliminary data.</text>
</comment>
<feature type="region of interest" description="Disordered" evidence="8">
    <location>
        <begin position="142"/>
        <end position="170"/>
    </location>
</feature>
<evidence type="ECO:0000313" key="10">
    <source>
        <dbReference type="EMBL" id="KAG5666173.1"/>
    </source>
</evidence>
<keyword evidence="6" id="KW-0804">Transcription</keyword>
<dbReference type="CDD" id="cd19715">
    <property type="entry name" value="bHLH_TS_amos_like"/>
    <property type="match status" value="1"/>
</dbReference>
<dbReference type="PROSITE" id="PS50888">
    <property type="entry name" value="BHLH"/>
    <property type="match status" value="1"/>
</dbReference>
<keyword evidence="5" id="KW-0805">Transcription regulation</keyword>
<comment type="subcellular location">
    <subcellularLocation>
        <location evidence="1">Nucleus</location>
    </subcellularLocation>
</comment>
<evidence type="ECO:0000256" key="4">
    <source>
        <dbReference type="ARBA" id="ARBA00022902"/>
    </source>
</evidence>
<dbReference type="OrthoDB" id="6161578at2759"/>
<protein>
    <recommendedName>
        <fullName evidence="9">BHLH domain-containing protein</fullName>
    </recommendedName>
</protein>
<evidence type="ECO:0000256" key="3">
    <source>
        <dbReference type="ARBA" id="ARBA00022782"/>
    </source>
</evidence>
<evidence type="ECO:0000256" key="2">
    <source>
        <dbReference type="ARBA" id="ARBA00022473"/>
    </source>
</evidence>
<dbReference type="GO" id="GO:0005634">
    <property type="term" value="C:nucleus"/>
    <property type="evidence" value="ECO:0007669"/>
    <property type="project" value="UniProtKB-SubCell"/>
</dbReference>
<dbReference type="GO" id="GO:0046982">
    <property type="term" value="F:protein heterodimerization activity"/>
    <property type="evidence" value="ECO:0007669"/>
    <property type="project" value="UniProtKB-ARBA"/>
</dbReference>
<keyword evidence="7" id="KW-0539">Nucleus</keyword>
<dbReference type="Proteomes" id="UP001107558">
    <property type="component" value="Unassembled WGS sequence"/>
</dbReference>
<dbReference type="GO" id="GO:0045944">
    <property type="term" value="P:positive regulation of transcription by RNA polymerase II"/>
    <property type="evidence" value="ECO:0007669"/>
    <property type="project" value="TreeGrafter"/>
</dbReference>
<evidence type="ECO:0000256" key="5">
    <source>
        <dbReference type="ARBA" id="ARBA00023015"/>
    </source>
</evidence>
<evidence type="ECO:0000313" key="11">
    <source>
        <dbReference type="Proteomes" id="UP001107558"/>
    </source>
</evidence>
<dbReference type="PANTHER" id="PTHR19290:SF169">
    <property type="entry name" value="PROTEIN ATONAL"/>
    <property type="match status" value="1"/>
</dbReference>
<keyword evidence="2" id="KW-0217">Developmental protein</keyword>